<evidence type="ECO:0000259" key="30">
    <source>
        <dbReference type="Pfam" id="PF13087"/>
    </source>
</evidence>
<keyword evidence="17" id="KW-0408">Iron</keyword>
<evidence type="ECO:0000259" key="28">
    <source>
        <dbReference type="Pfam" id="PF08696"/>
    </source>
</evidence>
<dbReference type="InterPro" id="IPR026851">
    <property type="entry name" value="Dna2/JHS1_DEXXQ-box"/>
</dbReference>
<name>A0A9P0QMS8_9ASCO</name>
<evidence type="ECO:0000256" key="10">
    <source>
        <dbReference type="ARBA" id="ARBA00022723"/>
    </source>
</evidence>
<comment type="similarity">
    <text evidence="4">Belongs to the DNA2/NAM7 helicase family.</text>
</comment>
<evidence type="ECO:0000313" key="32">
    <source>
        <dbReference type="EMBL" id="CAH2351583.1"/>
    </source>
</evidence>
<dbReference type="SUPFAM" id="SSF52540">
    <property type="entry name" value="P-loop containing nucleoside triphosphate hydrolases"/>
    <property type="match status" value="1"/>
</dbReference>
<evidence type="ECO:0000259" key="31">
    <source>
        <dbReference type="Pfam" id="PF21123"/>
    </source>
</evidence>
<keyword evidence="11" id="KW-0547">Nucleotide-binding</keyword>
<dbReference type="FunFam" id="3.40.50.300:FF:000721">
    <property type="entry name" value="DNA replication ATP-dependent helicase/nuclease DNA2"/>
    <property type="match status" value="1"/>
</dbReference>
<keyword evidence="8" id="KW-0235">DNA replication</keyword>
<evidence type="ECO:0000259" key="27">
    <source>
        <dbReference type="Pfam" id="PF01930"/>
    </source>
</evidence>
<organism evidence="32 33">
    <name type="scientific">[Candida] railenensis</name>
    <dbReference type="NCBI Taxonomy" id="45579"/>
    <lineage>
        <taxon>Eukaryota</taxon>
        <taxon>Fungi</taxon>
        <taxon>Dikarya</taxon>
        <taxon>Ascomycota</taxon>
        <taxon>Saccharomycotina</taxon>
        <taxon>Pichiomycetes</taxon>
        <taxon>Debaryomycetaceae</taxon>
        <taxon>Kurtzmaniella</taxon>
    </lineage>
</organism>
<dbReference type="Pfam" id="PF08696">
    <property type="entry name" value="Dna2"/>
    <property type="match status" value="1"/>
</dbReference>
<evidence type="ECO:0000256" key="24">
    <source>
        <dbReference type="ARBA" id="ARBA00032548"/>
    </source>
</evidence>
<evidence type="ECO:0000256" key="15">
    <source>
        <dbReference type="ARBA" id="ARBA00022806"/>
    </source>
</evidence>
<feature type="domain" description="DNA2/NAM7 helicase-like C-terminal" evidence="30">
    <location>
        <begin position="1206"/>
        <end position="1418"/>
    </location>
</feature>
<dbReference type="EMBL" id="CAKXYY010000004">
    <property type="protein sequence ID" value="CAH2351583.1"/>
    <property type="molecule type" value="Genomic_DNA"/>
</dbReference>
<keyword evidence="15 32" id="KW-0347">Helicase</keyword>
<dbReference type="Pfam" id="PF01930">
    <property type="entry name" value="Cas_Cas4"/>
    <property type="match status" value="1"/>
</dbReference>
<gene>
    <name evidence="32" type="ORF">CLIB1423_04S01332</name>
</gene>
<keyword evidence="23" id="KW-0511">Multifunctional enzyme</keyword>
<dbReference type="Pfam" id="PF13087">
    <property type="entry name" value="AAA_12"/>
    <property type="match status" value="1"/>
</dbReference>
<dbReference type="GO" id="GO:0017116">
    <property type="term" value="F:single-stranded DNA helicase activity"/>
    <property type="evidence" value="ECO:0007669"/>
    <property type="project" value="InterPro"/>
</dbReference>
<keyword evidence="13" id="KW-0227">DNA damage</keyword>
<dbReference type="InterPro" id="IPR022765">
    <property type="entry name" value="Dna2/Cas4_DUF83"/>
</dbReference>
<feature type="region of interest" description="Disordered" evidence="26">
    <location>
        <begin position="333"/>
        <end position="395"/>
    </location>
</feature>
<feature type="compositionally biased region" description="Basic and acidic residues" evidence="26">
    <location>
        <begin position="1"/>
        <end position="11"/>
    </location>
</feature>
<dbReference type="EC" id="3.6.4.12" evidence="5"/>
<reference evidence="32" key="1">
    <citation type="submission" date="2022-03" db="EMBL/GenBank/DDBJ databases">
        <authorList>
            <person name="Legras J.-L."/>
            <person name="Devillers H."/>
            <person name="Grondin C."/>
        </authorList>
    </citation>
    <scope>NUCLEOTIDE SEQUENCE</scope>
    <source>
        <strain evidence="32">CLIB 1423</strain>
    </source>
</reference>
<evidence type="ECO:0000256" key="1">
    <source>
        <dbReference type="ARBA" id="ARBA00001966"/>
    </source>
</evidence>
<comment type="cofactor">
    <cofactor evidence="1">
        <name>[4Fe-4S] cluster</name>
        <dbReference type="ChEBI" id="CHEBI:49883"/>
    </cofactor>
</comment>
<dbReference type="InterPro" id="IPR050534">
    <property type="entry name" value="Coronavir_polyprotein_1ab"/>
</dbReference>
<dbReference type="InterPro" id="IPR041679">
    <property type="entry name" value="DNA2/NAM7-like_C"/>
</dbReference>
<evidence type="ECO:0000256" key="6">
    <source>
        <dbReference type="ARBA" id="ARBA00021516"/>
    </source>
</evidence>
<dbReference type="GO" id="GO:0005739">
    <property type="term" value="C:mitochondrion"/>
    <property type="evidence" value="ECO:0007669"/>
    <property type="project" value="UniProtKB-SubCell"/>
</dbReference>
<protein>
    <recommendedName>
        <fullName evidence="6">DNA replication ATP-dependent helicase/nuclease DNA2</fullName>
        <ecNumber evidence="5">3.6.4.12</ecNumber>
    </recommendedName>
    <alternativeName>
        <fullName evidence="24">DNA replication ATP-dependent helicase-like homolog</fullName>
    </alternativeName>
</protein>
<evidence type="ECO:0000256" key="22">
    <source>
        <dbReference type="ARBA" id="ARBA00023242"/>
    </source>
</evidence>
<dbReference type="Gene3D" id="3.40.50.300">
    <property type="entry name" value="P-loop containing nucleotide triphosphate hydrolases"/>
    <property type="match status" value="3"/>
</dbReference>
<feature type="domain" description="DNA2/NAM7 helicase helicase" evidence="29">
    <location>
        <begin position="1138"/>
        <end position="1196"/>
    </location>
</feature>
<dbReference type="Proteomes" id="UP000837801">
    <property type="component" value="Unassembled WGS sequence"/>
</dbReference>
<dbReference type="GO" id="GO:0006302">
    <property type="term" value="P:double-strand break repair"/>
    <property type="evidence" value="ECO:0007669"/>
    <property type="project" value="UniProtKB-ARBA"/>
</dbReference>
<evidence type="ECO:0000256" key="14">
    <source>
        <dbReference type="ARBA" id="ARBA00022801"/>
    </source>
</evidence>
<evidence type="ECO:0000256" key="8">
    <source>
        <dbReference type="ARBA" id="ARBA00022705"/>
    </source>
</evidence>
<feature type="compositionally biased region" description="Acidic residues" evidence="26">
    <location>
        <begin position="352"/>
        <end position="363"/>
    </location>
</feature>
<feature type="domain" description="DNA2 rift barrel" evidence="31">
    <location>
        <begin position="846"/>
        <end position="935"/>
    </location>
</feature>
<evidence type="ECO:0000256" key="7">
    <source>
        <dbReference type="ARBA" id="ARBA00022485"/>
    </source>
</evidence>
<feature type="compositionally biased region" description="Basic and acidic residues" evidence="26">
    <location>
        <begin position="72"/>
        <end position="89"/>
    </location>
</feature>
<keyword evidence="9" id="KW-0540">Nuclease</keyword>
<dbReference type="PANTHER" id="PTHR43788:SF8">
    <property type="entry name" value="DNA-BINDING PROTEIN SMUBP-2"/>
    <property type="match status" value="1"/>
</dbReference>
<sequence length="1493" mass="170212">MEKRKRIDSPQKARVKPNKSKTKYFFQPVNKLSAPALQEQEKKREKEVPIPNRSLYQDDEDEEQEQQVFYEQEVHETPTKNIDYEKLIREQQSSDDSFDGVRWGGSPRKEHQQQGKRKSNVGNSSSPLRNVTSPILNEENKFSSATLLNEQVNSVLNKYGTGFHNILSQTPTLTRTRSDSSESKSKRLVRQPLPPLQSSPRGDKSPTLKRSKTVGLVEMSTFSKPVSMTKRDDKSEASKSSLKGWLSKFEVDKKATNEKMVIGTQELVDDIEFEDDFSDSLLEEEKVGEKIATGVNDIASVIDNKPLNSLEGAQNSVPFNAFSSQAILVDDDDMSFSSSSDSEAEQVVGKVEDDDDDDDDDDADRSSDPFSDDEDVNLIIPPQAKQKDSSSDSLQGGVKNLENLHLLTPFSNTSFQSDSLTENKSKLSYSRSDLKRFQIQKLIRNKFKIQNKIRDQIILTVRDGDNSVSNIMVRGEYTELDFQIGDVIHIICTNKEKENSHKLIDDQTNLLIWNPDILVSATTVSQQMSCPRKTVLVNRLRYPGVSSIPLLVGTIIHVIFQECLAKESWSDAFMDEVLERELEFHLLEIFSIGNELEKVRSELKAQFPYLKTWFDAYFKKPLSIKNSIPTNQRNQQALFSVNNVLDVEENIWSPMFGIKGMVDVTLEGSVKRSTNGAKPGKYLIPMEIKSGREHLSHHAQSSLYALLFKDRYDIDVKSFLLLYTKEKLLKLNDISQSDLKSLINLRNRITKYLKDDTRELPEIIRQSICDRCDVQKSCMTINKLVEDGDQEGSGLPDGIYDDLTSHLDGERKLHYRKFYNYWDDLLTKEESVITMLKKDLWTFTAKEREEQGGKALADLIITEKDDEDDSKRFTYTFERKSEEGRDSLQFSQLAKNDRVIISDEIGHFAIAQGYIVSIRSTYIVVSCERRIMTSSSKTESFNDNDHQTFQGVLHKTQQSAEVVSSSSKRSFRIDKDDMFHGMGLARYNILNLFMRGGDELRREVVVNLREPRFSQVKKNHFIDKDGHFNPDQINAFKKVLSAEDYCMILGMPGTGKTTVIAELIQFLMSKGKTILLASYTHSAVDNILIKMKDIGLRSIVRIGHPSRVHKDIQEFVIAPSKISNYSDFAEAYMEPLVFATTCLGIGDIAFSLRDRFDYCIIDEASQVSMPVSLGPLRFCEKFVLVGDHHQLPPLVQHSSAEVKAGLSQSLFKILSDKFPSSVAQLTYQYRMCEEIMQISNILTYDGRLKCGNHNVAKQSLHVPSPEKIDMYVDQPIEHRSKLWMDKILNPKNKVIFLNHDNLPGYERIVGEKVENPTEVELIYHIIESLTVCGVEESKIGVMSLYRAQLRLLNRTLFHKPNVEVLTADQFQGKDKDCIIISLVRSNKEDKVGDLLKEWRRINVAITRSKSKLIVLGSKSTLKNSETLDSFMEILESNGWMYDLEVGAMDVYKFSVRENQSPEKKRTSTSVTRISDKLIRNHPVLQDIVNDNKI</sequence>
<dbReference type="InterPro" id="IPR047187">
    <property type="entry name" value="SF1_C_Upf1"/>
</dbReference>
<dbReference type="InterPro" id="IPR041677">
    <property type="entry name" value="DNA2/NAM7_AAA_11"/>
</dbReference>
<feature type="region of interest" description="Disordered" evidence="26">
    <location>
        <begin position="1"/>
        <end position="135"/>
    </location>
</feature>
<feature type="compositionally biased region" description="Basic and acidic residues" evidence="26">
    <location>
        <begin position="176"/>
        <end position="185"/>
    </location>
</feature>
<keyword evidence="18" id="KW-0411">Iron-sulfur</keyword>
<dbReference type="GO" id="GO:0005634">
    <property type="term" value="C:nucleus"/>
    <property type="evidence" value="ECO:0007669"/>
    <property type="project" value="UniProtKB-SubCell"/>
</dbReference>
<feature type="region of interest" description="Disordered" evidence="26">
    <location>
        <begin position="170"/>
        <end position="214"/>
    </location>
</feature>
<keyword evidence="33" id="KW-1185">Reference proteome</keyword>
<keyword evidence="7" id="KW-0004">4Fe-4S</keyword>
<evidence type="ECO:0000256" key="17">
    <source>
        <dbReference type="ARBA" id="ARBA00023004"/>
    </source>
</evidence>
<keyword evidence="19" id="KW-0238">DNA-binding</keyword>
<evidence type="ECO:0000256" key="5">
    <source>
        <dbReference type="ARBA" id="ARBA00012551"/>
    </source>
</evidence>
<feature type="domain" description="DNA replication factor Dna2 N-terminal" evidence="28">
    <location>
        <begin position="465"/>
        <end position="667"/>
    </location>
</feature>
<dbReference type="FunFam" id="3.40.50.300:FF:000789">
    <property type="entry name" value="DNA replication ATP-dependent helicase/nuclease DNA2"/>
    <property type="match status" value="1"/>
</dbReference>
<dbReference type="OrthoDB" id="6513042at2759"/>
<feature type="domain" description="DNA2/NAM7 helicase helicase" evidence="29">
    <location>
        <begin position="1027"/>
        <end position="1116"/>
    </location>
</feature>
<keyword evidence="12" id="KW-0255">Endonuclease</keyword>
<keyword evidence="14" id="KW-0378">Hydrolase</keyword>
<dbReference type="InterPro" id="IPR011604">
    <property type="entry name" value="PDDEXK-like_dom_sf"/>
</dbReference>
<evidence type="ECO:0000259" key="29">
    <source>
        <dbReference type="Pfam" id="PF13086"/>
    </source>
</evidence>
<comment type="caution">
    <text evidence="32">The sequence shown here is derived from an EMBL/GenBank/DDBJ whole genome shotgun (WGS) entry which is preliminary data.</text>
</comment>
<dbReference type="InterPro" id="IPR027417">
    <property type="entry name" value="P-loop_NTPase"/>
</dbReference>
<feature type="compositionally biased region" description="Basic residues" evidence="26">
    <location>
        <begin position="13"/>
        <end position="22"/>
    </location>
</feature>
<keyword evidence="21" id="KW-0234">DNA repair</keyword>
<evidence type="ECO:0000256" key="9">
    <source>
        <dbReference type="ARBA" id="ARBA00022722"/>
    </source>
</evidence>
<dbReference type="GO" id="GO:0005524">
    <property type="term" value="F:ATP binding"/>
    <property type="evidence" value="ECO:0007669"/>
    <property type="project" value="UniProtKB-KW"/>
</dbReference>
<dbReference type="InterPro" id="IPR048459">
    <property type="entry name" value="DNA2_Rift"/>
</dbReference>
<evidence type="ECO:0000256" key="11">
    <source>
        <dbReference type="ARBA" id="ARBA00022741"/>
    </source>
</evidence>
<evidence type="ECO:0000256" key="18">
    <source>
        <dbReference type="ARBA" id="ARBA00023014"/>
    </source>
</evidence>
<dbReference type="GO" id="GO:0000014">
    <property type="term" value="F:single-stranded DNA endodeoxyribonuclease activity"/>
    <property type="evidence" value="ECO:0007669"/>
    <property type="project" value="UniProtKB-ARBA"/>
</dbReference>
<evidence type="ECO:0000256" key="4">
    <source>
        <dbReference type="ARBA" id="ARBA00007913"/>
    </source>
</evidence>
<evidence type="ECO:0000256" key="23">
    <source>
        <dbReference type="ARBA" id="ARBA00023268"/>
    </source>
</evidence>
<keyword evidence="10" id="KW-0479">Metal-binding</keyword>
<evidence type="ECO:0000256" key="20">
    <source>
        <dbReference type="ARBA" id="ARBA00023128"/>
    </source>
</evidence>
<evidence type="ECO:0000256" key="21">
    <source>
        <dbReference type="ARBA" id="ARBA00023204"/>
    </source>
</evidence>
<evidence type="ECO:0000256" key="2">
    <source>
        <dbReference type="ARBA" id="ARBA00004123"/>
    </source>
</evidence>
<dbReference type="CDD" id="cd18041">
    <property type="entry name" value="DEXXQc_DNA2"/>
    <property type="match status" value="1"/>
</dbReference>
<evidence type="ECO:0000256" key="25">
    <source>
        <dbReference type="ARBA" id="ARBA00047995"/>
    </source>
</evidence>
<dbReference type="GO" id="GO:0046872">
    <property type="term" value="F:metal ion binding"/>
    <property type="evidence" value="ECO:0007669"/>
    <property type="project" value="UniProtKB-KW"/>
</dbReference>
<dbReference type="PANTHER" id="PTHR43788">
    <property type="entry name" value="DNA2/NAM7 HELICASE FAMILY MEMBER"/>
    <property type="match status" value="1"/>
</dbReference>
<comment type="catalytic activity">
    <reaction evidence="25">
        <text>ATP + H2O = ADP + phosphate + H(+)</text>
        <dbReference type="Rhea" id="RHEA:13065"/>
        <dbReference type="ChEBI" id="CHEBI:15377"/>
        <dbReference type="ChEBI" id="CHEBI:15378"/>
        <dbReference type="ChEBI" id="CHEBI:30616"/>
        <dbReference type="ChEBI" id="CHEBI:43474"/>
        <dbReference type="ChEBI" id="CHEBI:456216"/>
        <dbReference type="EC" id="3.6.4.12"/>
    </reaction>
</comment>
<dbReference type="CDD" id="cd18808">
    <property type="entry name" value="SF1_C_Upf1"/>
    <property type="match status" value="1"/>
</dbReference>
<feature type="domain" description="DUF83" evidence="27">
    <location>
        <begin position="680"/>
        <end position="779"/>
    </location>
</feature>
<evidence type="ECO:0000256" key="13">
    <source>
        <dbReference type="ARBA" id="ARBA00022763"/>
    </source>
</evidence>
<keyword evidence="22" id="KW-0539">Nucleus</keyword>
<evidence type="ECO:0000256" key="26">
    <source>
        <dbReference type="SAM" id="MobiDB-lite"/>
    </source>
</evidence>
<evidence type="ECO:0000313" key="33">
    <source>
        <dbReference type="Proteomes" id="UP000837801"/>
    </source>
</evidence>
<accession>A0A9P0QMS8</accession>
<evidence type="ECO:0000256" key="3">
    <source>
        <dbReference type="ARBA" id="ARBA00004173"/>
    </source>
</evidence>
<dbReference type="GO" id="GO:0006273">
    <property type="term" value="P:lagging strand elongation"/>
    <property type="evidence" value="ECO:0007669"/>
    <property type="project" value="UniProtKB-ARBA"/>
</dbReference>
<dbReference type="Gene3D" id="3.90.320.10">
    <property type="match status" value="1"/>
</dbReference>
<proteinExistence type="inferred from homology"/>
<dbReference type="Pfam" id="PF13086">
    <property type="entry name" value="AAA_11"/>
    <property type="match status" value="2"/>
</dbReference>
<evidence type="ECO:0000256" key="19">
    <source>
        <dbReference type="ARBA" id="ARBA00023125"/>
    </source>
</evidence>
<feature type="compositionally biased region" description="Basic and acidic residues" evidence="26">
    <location>
        <begin position="39"/>
        <end position="48"/>
    </location>
</feature>
<dbReference type="GO" id="GO:0003677">
    <property type="term" value="F:DNA binding"/>
    <property type="evidence" value="ECO:0007669"/>
    <property type="project" value="UniProtKB-KW"/>
</dbReference>
<comment type="subcellular location">
    <subcellularLocation>
        <location evidence="3">Mitochondrion</location>
    </subcellularLocation>
    <subcellularLocation>
        <location evidence="2">Nucleus</location>
    </subcellularLocation>
</comment>
<evidence type="ECO:0000256" key="12">
    <source>
        <dbReference type="ARBA" id="ARBA00022759"/>
    </source>
</evidence>
<keyword evidence="20" id="KW-0496">Mitochondrion</keyword>
<dbReference type="GO" id="GO:0051539">
    <property type="term" value="F:4 iron, 4 sulfur cluster binding"/>
    <property type="evidence" value="ECO:0007669"/>
    <property type="project" value="UniProtKB-KW"/>
</dbReference>
<dbReference type="InterPro" id="IPR014808">
    <property type="entry name" value="DNA_replication_fac_Dna2_N"/>
</dbReference>
<feature type="compositionally biased region" description="Polar residues" evidence="26">
    <location>
        <begin position="120"/>
        <end position="135"/>
    </location>
</feature>
<evidence type="ECO:0000256" key="16">
    <source>
        <dbReference type="ARBA" id="ARBA00022840"/>
    </source>
</evidence>
<dbReference type="GO" id="GO:0035861">
    <property type="term" value="C:site of double-strand break"/>
    <property type="evidence" value="ECO:0007669"/>
    <property type="project" value="UniProtKB-ARBA"/>
</dbReference>
<dbReference type="Pfam" id="PF21123">
    <property type="entry name" value="Dna2_Rift"/>
    <property type="match status" value="1"/>
</dbReference>
<dbReference type="GO" id="GO:0043139">
    <property type="term" value="F:5'-3' DNA helicase activity"/>
    <property type="evidence" value="ECO:0007669"/>
    <property type="project" value="TreeGrafter"/>
</dbReference>
<keyword evidence="16" id="KW-0067">ATP-binding</keyword>